<evidence type="ECO:0000256" key="11">
    <source>
        <dbReference type="ARBA" id="ARBA00049552"/>
    </source>
</evidence>
<feature type="domain" description="Acyl-CoA dehydrogenase/oxidase C-terminal" evidence="13">
    <location>
        <begin position="101"/>
        <end position="150"/>
    </location>
</feature>
<keyword evidence="15" id="KW-1185">Reference proteome</keyword>
<dbReference type="eggNOG" id="KOG0139">
    <property type="taxonomic scope" value="Eukaryota"/>
</dbReference>
<organism evidence="15">
    <name type="scientific">Caenorhabditis remanei</name>
    <name type="common">Caenorhabditis vulgaris</name>
    <dbReference type="NCBI Taxonomy" id="31234"/>
    <lineage>
        <taxon>Eukaryota</taxon>
        <taxon>Metazoa</taxon>
        <taxon>Ecdysozoa</taxon>
        <taxon>Nematoda</taxon>
        <taxon>Chromadorea</taxon>
        <taxon>Rhabditida</taxon>
        <taxon>Rhabditina</taxon>
        <taxon>Rhabditomorpha</taxon>
        <taxon>Rhabditoidea</taxon>
        <taxon>Rhabditidae</taxon>
        <taxon>Peloderinae</taxon>
        <taxon>Caenorhabditis</taxon>
    </lineage>
</organism>
<comment type="catalytic activity">
    <reaction evidence="12">
        <text>2-methylpropanoyl-CoA + oxidized [electron-transfer flavoprotein] + H(+) = 2-methylpropenoyl-CoA + reduced [electron-transfer flavoprotein]</text>
        <dbReference type="Rhea" id="RHEA:44180"/>
        <dbReference type="Rhea" id="RHEA-COMP:10685"/>
        <dbReference type="Rhea" id="RHEA-COMP:10686"/>
        <dbReference type="ChEBI" id="CHEBI:15378"/>
        <dbReference type="ChEBI" id="CHEBI:57338"/>
        <dbReference type="ChEBI" id="CHEBI:57692"/>
        <dbReference type="ChEBI" id="CHEBI:58307"/>
        <dbReference type="ChEBI" id="CHEBI:62500"/>
    </reaction>
    <physiologicalReaction direction="left-to-right" evidence="12">
        <dbReference type="Rhea" id="RHEA:44181"/>
    </physiologicalReaction>
</comment>
<name>E3LTM7_CAERE</name>
<evidence type="ECO:0000259" key="13">
    <source>
        <dbReference type="Pfam" id="PF00441"/>
    </source>
</evidence>
<dbReference type="GO" id="GO:0003995">
    <property type="term" value="F:acyl-CoA dehydrogenase activity"/>
    <property type="evidence" value="ECO:0007669"/>
    <property type="project" value="InterPro"/>
</dbReference>
<accession>E3LTM7</accession>
<evidence type="ECO:0000256" key="12">
    <source>
        <dbReference type="ARBA" id="ARBA00051903"/>
    </source>
</evidence>
<evidence type="ECO:0000256" key="6">
    <source>
        <dbReference type="ARBA" id="ARBA00042821"/>
    </source>
</evidence>
<evidence type="ECO:0000256" key="8">
    <source>
        <dbReference type="ARBA" id="ARBA00048592"/>
    </source>
</evidence>
<evidence type="ECO:0000256" key="9">
    <source>
        <dbReference type="ARBA" id="ARBA00049096"/>
    </source>
</evidence>
<evidence type="ECO:0000256" key="2">
    <source>
        <dbReference type="ARBA" id="ARBA00022630"/>
    </source>
</evidence>
<evidence type="ECO:0000313" key="15">
    <source>
        <dbReference type="Proteomes" id="UP000008281"/>
    </source>
</evidence>
<dbReference type="Proteomes" id="UP000008281">
    <property type="component" value="Unassembled WGS sequence"/>
</dbReference>
<gene>
    <name evidence="14" type="ORF">CRE_30934</name>
</gene>
<evidence type="ECO:0000256" key="5">
    <source>
        <dbReference type="ARBA" id="ARBA00041537"/>
    </source>
</evidence>
<dbReference type="GO" id="GO:0005739">
    <property type="term" value="C:mitochondrion"/>
    <property type="evidence" value="ECO:0007669"/>
    <property type="project" value="TreeGrafter"/>
</dbReference>
<keyword evidence="3" id="KW-0560">Oxidoreductase</keyword>
<comment type="catalytic activity">
    <reaction evidence="7">
        <text>valproyl-CoA + oxidized [electron-transfer flavoprotein] + H(+) = (2E)-2-propylpent-2-enoyl-CoA + reduced [electron-transfer flavoprotein]</text>
        <dbReference type="Rhea" id="RHEA:65344"/>
        <dbReference type="Rhea" id="RHEA-COMP:10685"/>
        <dbReference type="Rhea" id="RHEA-COMP:10686"/>
        <dbReference type="ChEBI" id="CHEBI:15378"/>
        <dbReference type="ChEBI" id="CHEBI:57692"/>
        <dbReference type="ChEBI" id="CHEBI:58307"/>
        <dbReference type="ChEBI" id="CHEBI:156457"/>
        <dbReference type="ChEBI" id="CHEBI:156458"/>
    </reaction>
    <physiologicalReaction direction="left-to-right" evidence="7">
        <dbReference type="Rhea" id="RHEA:65345"/>
    </physiologicalReaction>
</comment>
<evidence type="ECO:0000313" key="14">
    <source>
        <dbReference type="EMBL" id="EFP11177.1"/>
    </source>
</evidence>
<evidence type="ECO:0000256" key="3">
    <source>
        <dbReference type="ARBA" id="ARBA00023002"/>
    </source>
</evidence>
<dbReference type="HOGENOM" id="CLU_1653763_0_0_1"/>
<dbReference type="OrthoDB" id="10262177at2759"/>
<dbReference type="SUPFAM" id="SSF47203">
    <property type="entry name" value="Acyl-CoA dehydrogenase C-terminal domain-like"/>
    <property type="match status" value="1"/>
</dbReference>
<comment type="catalytic activity">
    <reaction evidence="8">
        <text>(2R)-2-methylbutanoyl-CoA + oxidized [electron-transfer flavoprotein] + H(+) = ethylacryloyl-CoA + reduced [electron-transfer flavoprotein]</text>
        <dbReference type="Rhea" id="RHEA:65296"/>
        <dbReference type="Rhea" id="RHEA-COMP:10685"/>
        <dbReference type="Rhea" id="RHEA-COMP:10686"/>
        <dbReference type="ChEBI" id="CHEBI:15378"/>
        <dbReference type="ChEBI" id="CHEBI:57692"/>
        <dbReference type="ChEBI" id="CHEBI:58307"/>
        <dbReference type="ChEBI" id="CHEBI:156439"/>
        <dbReference type="ChEBI" id="CHEBI:156440"/>
    </reaction>
    <physiologicalReaction direction="left-to-right" evidence="8">
        <dbReference type="Rhea" id="RHEA:65297"/>
    </physiologicalReaction>
</comment>
<dbReference type="InterPro" id="IPR009075">
    <property type="entry name" value="AcylCo_DH/oxidase_C"/>
</dbReference>
<protein>
    <recommendedName>
        <fullName evidence="4">Short/branched chain specific acyl-CoA dehydrogenase, mitochondrial</fullName>
    </recommendedName>
    <alternativeName>
        <fullName evidence="6">2-methyl branched chain acyl-CoA dehydrogenase</fullName>
    </alternativeName>
    <alternativeName>
        <fullName evidence="5">2-methylbutyryl-coenzyme A dehydrogenase</fullName>
    </alternativeName>
</protein>
<comment type="pathway">
    <text evidence="1">Lipid metabolism.</text>
</comment>
<proteinExistence type="predicted"/>
<comment type="catalytic activity">
    <reaction evidence="11">
        <text>(2S)-2-methylbutanoyl-CoA + oxidized [electron-transfer flavoprotein] + H(+) = (2E)-2-methylbut-2-enoyl-CoA + reduced [electron-transfer flavoprotein]</text>
        <dbReference type="Rhea" id="RHEA:48256"/>
        <dbReference type="Rhea" id="RHEA-COMP:10685"/>
        <dbReference type="Rhea" id="RHEA-COMP:10686"/>
        <dbReference type="ChEBI" id="CHEBI:15378"/>
        <dbReference type="ChEBI" id="CHEBI:57337"/>
        <dbReference type="ChEBI" id="CHEBI:57692"/>
        <dbReference type="ChEBI" id="CHEBI:58307"/>
        <dbReference type="ChEBI" id="CHEBI:88166"/>
    </reaction>
    <physiologicalReaction direction="left-to-right" evidence="11">
        <dbReference type="Rhea" id="RHEA:48257"/>
    </physiologicalReaction>
</comment>
<reference evidence="14" key="1">
    <citation type="submission" date="2007-07" db="EMBL/GenBank/DDBJ databases">
        <title>PCAP assembly of the Caenorhabditis remanei genome.</title>
        <authorList>
            <consortium name="The Caenorhabditis remanei Sequencing Consortium"/>
            <person name="Wilson R.K."/>
        </authorList>
    </citation>
    <scope>NUCLEOTIDE SEQUENCE [LARGE SCALE GENOMIC DNA]</scope>
    <source>
        <strain evidence="14">PB4641</strain>
    </source>
</reference>
<evidence type="ECO:0000256" key="1">
    <source>
        <dbReference type="ARBA" id="ARBA00005189"/>
    </source>
</evidence>
<dbReference type="InParanoid" id="E3LTM7"/>
<dbReference type="AlphaFoldDB" id="E3LTM7"/>
<comment type="catalytic activity">
    <reaction evidence="9">
        <text>butanoyl-CoA + oxidized [electron-transfer flavoprotein] + H(+) = (2E)-butenoyl-CoA + reduced [electron-transfer flavoprotein]</text>
        <dbReference type="Rhea" id="RHEA:24004"/>
        <dbReference type="Rhea" id="RHEA-COMP:10685"/>
        <dbReference type="Rhea" id="RHEA-COMP:10686"/>
        <dbReference type="ChEBI" id="CHEBI:15378"/>
        <dbReference type="ChEBI" id="CHEBI:57332"/>
        <dbReference type="ChEBI" id="CHEBI:57371"/>
        <dbReference type="ChEBI" id="CHEBI:57692"/>
        <dbReference type="ChEBI" id="CHEBI:58307"/>
    </reaction>
    <physiologicalReaction direction="left-to-right" evidence="9">
        <dbReference type="Rhea" id="RHEA:24005"/>
    </physiologicalReaction>
</comment>
<dbReference type="STRING" id="31234.E3LTM7"/>
<dbReference type="PANTHER" id="PTHR43884:SF1">
    <property type="entry name" value="SHORT_BRANCHED CHAIN SPECIFIC ACYL-COA DEHYDROGENASE, MITOCHONDRIAL"/>
    <property type="match status" value="1"/>
</dbReference>
<dbReference type="Pfam" id="PF00441">
    <property type="entry name" value="Acyl-CoA_dh_1"/>
    <property type="match status" value="1"/>
</dbReference>
<dbReference type="PROSITE" id="PS00073">
    <property type="entry name" value="ACYL_COA_DH_2"/>
    <property type="match status" value="1"/>
</dbReference>
<keyword evidence="2" id="KW-0285">Flavoprotein</keyword>
<dbReference type="InterPro" id="IPR006089">
    <property type="entry name" value="Acyl-CoA_DH_CS"/>
</dbReference>
<dbReference type="EMBL" id="DS268415">
    <property type="protein sequence ID" value="EFP11177.1"/>
    <property type="molecule type" value="Genomic_DNA"/>
</dbReference>
<dbReference type="PANTHER" id="PTHR43884">
    <property type="entry name" value="ACYL-COA DEHYDROGENASE"/>
    <property type="match status" value="1"/>
</dbReference>
<evidence type="ECO:0000256" key="4">
    <source>
        <dbReference type="ARBA" id="ARBA00039850"/>
    </source>
</evidence>
<evidence type="ECO:0000256" key="7">
    <source>
        <dbReference type="ARBA" id="ARBA00048307"/>
    </source>
</evidence>
<sequence>MNTFQVTNIRSSASTPEESESELRCSVWLKDVSIRQFHIFSRENSLERDLLISRYRLVYNADRMKEDGLPFVREAAMAKLFASQVTTVTESLRSQSTYYQVATNTPSKCVEWLGGVGFTKEFPVEKYYSDCKIGTIYEGTSNIQLNTIAKLIDLEFKNKA</sequence>
<evidence type="ECO:0000256" key="10">
    <source>
        <dbReference type="ARBA" id="ARBA00049192"/>
    </source>
</evidence>
<comment type="catalytic activity">
    <reaction evidence="10">
        <text>hexanoyl-CoA + oxidized [electron-transfer flavoprotein] + H(+) = (2E)-hexenoyl-CoA + reduced [electron-transfer flavoprotein]</text>
        <dbReference type="Rhea" id="RHEA:43464"/>
        <dbReference type="Rhea" id="RHEA-COMP:10685"/>
        <dbReference type="Rhea" id="RHEA-COMP:10686"/>
        <dbReference type="ChEBI" id="CHEBI:15378"/>
        <dbReference type="ChEBI" id="CHEBI:57692"/>
        <dbReference type="ChEBI" id="CHEBI:58307"/>
        <dbReference type="ChEBI" id="CHEBI:62077"/>
        <dbReference type="ChEBI" id="CHEBI:62620"/>
    </reaction>
    <physiologicalReaction direction="left-to-right" evidence="10">
        <dbReference type="Rhea" id="RHEA:43465"/>
    </physiologicalReaction>
</comment>
<dbReference type="Gene3D" id="1.20.140.10">
    <property type="entry name" value="Butyryl-CoA Dehydrogenase, subunit A, domain 3"/>
    <property type="match status" value="1"/>
</dbReference>
<dbReference type="InterPro" id="IPR036250">
    <property type="entry name" value="AcylCo_DH-like_C"/>
</dbReference>